<sequence>MGKFFKRLGGGKRGRRSEAYSESEWMEYDENYEEDEYEDGEYEDEYDEDEEDYEEDGGDYEYEDYEDEEDYETEEDYDEEDYEAEDDAGACEEEEYEGDDYEIEYDAEEGYEEEEDYGEEYYEKEETAEYETRREYSGEDYGIEDEEEYESDEDYYGEDEEEEYYGTDEEYYAENDEIDDEEEDYGDEEYDGEDEEDYEYGEYDREDEEDYEYGEYDREDEEDYEYGEYDEVDYEEDYEDDDPPEGAAGKIIYKLRHMSVVDHVVALTGAAVLVVVVITGALFFNAKSNQSQIEAFAEIGVGMEDISMIGESGLVAVADAQTAKYLAATMEMEDEEEEAGQDQEEETEGKTEVVMNLTSIQKDLKIKFLNKKTGKLIPNLNFKVEITKPSGGAYTAEDDDKDGIIYQTGMEAGKYKVKITGPASDSTYAVSSEQMSVTVKDTIEYKKVDVSDEVKTEAQVNAAAEDTKVNETVVESTNKDTVEWVESTKTLIDGTEKKEENYEKVETKEIADPGKTALAGFRLLVEKTPEDDETPTPEPETPSEQPSAPEPTQEPTPEPTQPPTPTPASTPEPTKTPEDTPQPTRTPETAPPTAAPTATPVATPSPSPAASASPAATPSPLPTASASPTATPSPSPTASASPTATPNDAKNDTKSVLKTTKGETLYIKNPDGTFREAKYADYYTAKEFYRLISKTSGEYKYTGWQVIEGVTYFFDKNGDKVTGEQVIQGAKYNFNSDGSLNTGSGHMGIDVSKWNGNIDWNAVKNSGVSYVIIRCGYRGSSTGALIEDPMFRSNIQGASKAGLKVGVYFFTQAVNEVEAVEEASMVLGLIKGYGLSYPVFLDVEASNGRADAINVSTRTAVCKAFCQTIQNSGYKAGIYANKTWLNSHIDAPSLTGYKIWLAQYAAAPSYNRTRYDMWQYSSKGSVSGIKGNVDMNISYMGY</sequence>
<proteinExistence type="inferred from homology"/>
<dbReference type="PANTHER" id="PTHR34135">
    <property type="entry name" value="LYSOZYME"/>
    <property type="match status" value="1"/>
</dbReference>
<gene>
    <name evidence="5" type="ORF">D7V94_00545</name>
</gene>
<evidence type="ECO:0000256" key="2">
    <source>
        <dbReference type="ARBA" id="ARBA00022737"/>
    </source>
</evidence>
<feature type="region of interest" description="Disordered" evidence="3">
    <location>
        <begin position="527"/>
        <end position="656"/>
    </location>
</feature>
<dbReference type="GO" id="GO:0016052">
    <property type="term" value="P:carbohydrate catabolic process"/>
    <property type="evidence" value="ECO:0007669"/>
    <property type="project" value="TreeGrafter"/>
</dbReference>
<dbReference type="PROSITE" id="PS51904">
    <property type="entry name" value="GLYCOSYL_HYDROL_F25_2"/>
    <property type="match status" value="1"/>
</dbReference>
<keyword evidence="2" id="KW-0677">Repeat</keyword>
<protein>
    <submittedName>
        <fullName evidence="5">Uncharacterized protein</fullName>
    </submittedName>
</protein>
<dbReference type="PANTHER" id="PTHR34135:SF2">
    <property type="entry name" value="LYSOZYME"/>
    <property type="match status" value="1"/>
</dbReference>
<keyword evidence="6" id="KW-1185">Reference proteome</keyword>
<dbReference type="Gene3D" id="2.10.270.10">
    <property type="entry name" value="Cholin Binding"/>
    <property type="match status" value="1"/>
</dbReference>
<dbReference type="InterPro" id="IPR017853">
    <property type="entry name" value="GH"/>
</dbReference>
<dbReference type="Pfam" id="PF01183">
    <property type="entry name" value="Glyco_hydro_25"/>
    <property type="match status" value="1"/>
</dbReference>
<name>A0A3A9B5N0_9FIRM</name>
<feature type="compositionally biased region" description="Low complexity" evidence="3">
    <location>
        <begin position="595"/>
        <end position="646"/>
    </location>
</feature>
<feature type="compositionally biased region" description="Pro residues" evidence="3">
    <location>
        <begin position="548"/>
        <end position="570"/>
    </location>
</feature>
<feature type="compositionally biased region" description="Acidic residues" evidence="3">
    <location>
        <begin position="141"/>
        <end position="225"/>
    </location>
</feature>
<dbReference type="GO" id="GO:0009253">
    <property type="term" value="P:peptidoglycan catabolic process"/>
    <property type="evidence" value="ECO:0007669"/>
    <property type="project" value="InterPro"/>
</dbReference>
<dbReference type="OrthoDB" id="9783374at2"/>
<keyword evidence="4" id="KW-0812">Transmembrane</keyword>
<dbReference type="CDD" id="cd06414">
    <property type="entry name" value="GH25_LytC-like"/>
    <property type="match status" value="1"/>
</dbReference>
<evidence type="ECO:0000256" key="4">
    <source>
        <dbReference type="SAM" id="Phobius"/>
    </source>
</evidence>
<dbReference type="GO" id="GO:0003796">
    <property type="term" value="F:lysozyme activity"/>
    <property type="evidence" value="ECO:0007669"/>
    <property type="project" value="InterPro"/>
</dbReference>
<keyword evidence="4" id="KW-1133">Transmembrane helix</keyword>
<dbReference type="EMBL" id="RAYQ01000001">
    <property type="protein sequence ID" value="RKI94105.1"/>
    <property type="molecule type" value="Genomic_DNA"/>
</dbReference>
<dbReference type="SUPFAM" id="SSF69360">
    <property type="entry name" value="Cell wall binding repeat"/>
    <property type="match status" value="1"/>
</dbReference>
<dbReference type="Pfam" id="PF19127">
    <property type="entry name" value="Choline_bind_3"/>
    <property type="match status" value="1"/>
</dbReference>
<feature type="region of interest" description="Disordered" evidence="3">
    <location>
        <begin position="1"/>
        <end position="225"/>
    </location>
</feature>
<accession>A0A3A9B5N0</accession>
<dbReference type="SUPFAM" id="SSF51445">
    <property type="entry name" value="(Trans)glycosidases"/>
    <property type="match status" value="1"/>
</dbReference>
<reference evidence="5 6" key="1">
    <citation type="submission" date="2018-09" db="EMBL/GenBank/DDBJ databases">
        <title>Murine metabolic-syndrome-specific gut microbial biobank.</title>
        <authorList>
            <person name="Liu C."/>
        </authorList>
    </citation>
    <scope>NUCLEOTIDE SEQUENCE [LARGE SCALE GENOMIC DNA]</scope>
    <source>
        <strain evidence="5 6">0.1xD8-82</strain>
    </source>
</reference>
<dbReference type="Gene3D" id="3.20.20.80">
    <property type="entry name" value="Glycosidases"/>
    <property type="match status" value="1"/>
</dbReference>
<keyword evidence="4" id="KW-0472">Membrane</keyword>
<feature type="transmembrane region" description="Helical" evidence="4">
    <location>
        <begin position="264"/>
        <end position="284"/>
    </location>
</feature>
<evidence type="ECO:0000313" key="6">
    <source>
        <dbReference type="Proteomes" id="UP000280696"/>
    </source>
</evidence>
<comment type="caution">
    <text evidence="5">The sequence shown here is derived from an EMBL/GenBank/DDBJ whole genome shotgun (WGS) entry which is preliminary data.</text>
</comment>
<evidence type="ECO:0000256" key="3">
    <source>
        <dbReference type="SAM" id="MobiDB-lite"/>
    </source>
</evidence>
<dbReference type="AlphaFoldDB" id="A0A3A9B5N0"/>
<feature type="compositionally biased region" description="Basic and acidic residues" evidence="3">
    <location>
        <begin position="124"/>
        <end position="137"/>
    </location>
</feature>
<feature type="compositionally biased region" description="Basic residues" evidence="3">
    <location>
        <begin position="1"/>
        <end position="15"/>
    </location>
</feature>
<organism evidence="5 6">
    <name type="scientific">Parablautia intestinalis</name>
    <dbReference type="NCBI Taxonomy" id="2320100"/>
    <lineage>
        <taxon>Bacteria</taxon>
        <taxon>Bacillati</taxon>
        <taxon>Bacillota</taxon>
        <taxon>Clostridia</taxon>
        <taxon>Lachnospirales</taxon>
        <taxon>Lachnospiraceae</taxon>
        <taxon>Parablautia</taxon>
    </lineage>
</organism>
<feature type="compositionally biased region" description="Acidic residues" evidence="3">
    <location>
        <begin position="24"/>
        <end position="123"/>
    </location>
</feature>
<dbReference type="InterPro" id="IPR002053">
    <property type="entry name" value="Glyco_hydro_25"/>
</dbReference>
<feature type="compositionally biased region" description="Low complexity" evidence="3">
    <location>
        <begin position="571"/>
        <end position="588"/>
    </location>
</feature>
<evidence type="ECO:0000256" key="1">
    <source>
        <dbReference type="ARBA" id="ARBA00010646"/>
    </source>
</evidence>
<evidence type="ECO:0000313" key="5">
    <source>
        <dbReference type="EMBL" id="RKI94105.1"/>
    </source>
</evidence>
<dbReference type="RefSeq" id="WP_120465786.1">
    <property type="nucleotide sequence ID" value="NZ_RAYQ01000001.1"/>
</dbReference>
<dbReference type="InterPro" id="IPR018337">
    <property type="entry name" value="Cell_wall/Cho-bd_repeat"/>
</dbReference>
<dbReference type="Proteomes" id="UP000280696">
    <property type="component" value="Unassembled WGS sequence"/>
</dbReference>
<comment type="similarity">
    <text evidence="1">Belongs to the glycosyl hydrolase 25 family.</text>
</comment>
<dbReference type="GO" id="GO:0016998">
    <property type="term" value="P:cell wall macromolecule catabolic process"/>
    <property type="evidence" value="ECO:0007669"/>
    <property type="project" value="InterPro"/>
</dbReference>